<evidence type="ECO:0000313" key="1">
    <source>
        <dbReference type="EMBL" id="KAI8523626.1"/>
    </source>
</evidence>
<organism evidence="1 2">
    <name type="scientific">Rhododendron molle</name>
    <name type="common">Chinese azalea</name>
    <name type="synonym">Azalea mollis</name>
    <dbReference type="NCBI Taxonomy" id="49168"/>
    <lineage>
        <taxon>Eukaryota</taxon>
        <taxon>Viridiplantae</taxon>
        <taxon>Streptophyta</taxon>
        <taxon>Embryophyta</taxon>
        <taxon>Tracheophyta</taxon>
        <taxon>Spermatophyta</taxon>
        <taxon>Magnoliopsida</taxon>
        <taxon>eudicotyledons</taxon>
        <taxon>Gunneridae</taxon>
        <taxon>Pentapetalae</taxon>
        <taxon>asterids</taxon>
        <taxon>Ericales</taxon>
        <taxon>Ericaceae</taxon>
        <taxon>Ericoideae</taxon>
        <taxon>Rhodoreae</taxon>
        <taxon>Rhododendron</taxon>
    </lineage>
</organism>
<dbReference type="EMBL" id="CM046400">
    <property type="protein sequence ID" value="KAI8523626.1"/>
    <property type="molecule type" value="Genomic_DNA"/>
</dbReference>
<gene>
    <name evidence="1" type="ORF">RHMOL_Rhmol13G0088700</name>
</gene>
<evidence type="ECO:0000313" key="2">
    <source>
        <dbReference type="Proteomes" id="UP001062846"/>
    </source>
</evidence>
<reference evidence="1" key="1">
    <citation type="submission" date="2022-02" db="EMBL/GenBank/DDBJ databases">
        <title>Plant Genome Project.</title>
        <authorList>
            <person name="Zhang R.-G."/>
        </authorList>
    </citation>
    <scope>NUCLEOTIDE SEQUENCE</scope>
    <source>
        <strain evidence="1">AT1</strain>
    </source>
</reference>
<comment type="caution">
    <text evidence="1">The sequence shown here is derived from an EMBL/GenBank/DDBJ whole genome shotgun (WGS) entry which is preliminary data.</text>
</comment>
<proteinExistence type="predicted"/>
<dbReference type="Proteomes" id="UP001062846">
    <property type="component" value="Chromosome 13"/>
</dbReference>
<protein>
    <submittedName>
        <fullName evidence="1">Uncharacterized protein</fullName>
    </submittedName>
</protein>
<sequence length="95" mass="10497">MNKMHLSLAELLKELQVAEGLVVVRKSPSVLVAEKTSTSKSKGKKKQNKFQKKVVEAVHALQDGVKKLKGKCSHCVFTTSSENTGRRNVYSISIK</sequence>
<name>A0ACC0L5W0_RHOML</name>
<accession>A0ACC0L5W0</accession>
<keyword evidence="2" id="KW-1185">Reference proteome</keyword>